<reference evidence="1 2" key="1">
    <citation type="journal article" date="2021" name="Angew. Chem. Int. Ed. Engl.">
        <title>A novel family of nonribosomal peptides modulate collective behavior in Pseudovibrio bacteria isolated from marine sponges.</title>
        <authorList>
            <person name="Ioca L.P."/>
            <person name="Dai Y."/>
            <person name="Kunakom S."/>
            <person name="Diaz-Espinosa J."/>
            <person name="Krunic A."/>
            <person name="Crnkovic C.M."/>
            <person name="Orjala J."/>
            <person name="Sanchez L.M."/>
            <person name="Ferreira A.G."/>
            <person name="Berlinck R.G.S."/>
            <person name="Eustaquio A.S."/>
        </authorList>
    </citation>
    <scope>NUCLEOTIDE SEQUENCE [LARGE SCALE GENOMIC DNA]</scope>
    <source>
        <strain evidence="1 2">Ab134</strain>
    </source>
</reference>
<evidence type="ECO:0000313" key="2">
    <source>
        <dbReference type="Proteomes" id="UP000680706"/>
    </source>
</evidence>
<proteinExistence type="predicted"/>
<gene>
    <name evidence="1" type="ORF">KGB56_09045</name>
</gene>
<keyword evidence="1" id="KW-0489">Methyltransferase</keyword>
<evidence type="ECO:0000313" key="1">
    <source>
        <dbReference type="EMBL" id="QUS57509.1"/>
    </source>
</evidence>
<dbReference type="CDD" id="cd02440">
    <property type="entry name" value="AdoMet_MTases"/>
    <property type="match status" value="1"/>
</dbReference>
<dbReference type="GO" id="GO:0008168">
    <property type="term" value="F:methyltransferase activity"/>
    <property type="evidence" value="ECO:0007669"/>
    <property type="project" value="UniProtKB-KW"/>
</dbReference>
<organism evidence="1 2">
    <name type="scientific">Pseudovibrio brasiliensis</name>
    <dbReference type="NCBI Taxonomy" id="1898042"/>
    <lineage>
        <taxon>Bacteria</taxon>
        <taxon>Pseudomonadati</taxon>
        <taxon>Pseudomonadota</taxon>
        <taxon>Alphaproteobacteria</taxon>
        <taxon>Hyphomicrobiales</taxon>
        <taxon>Stappiaceae</taxon>
        <taxon>Pseudovibrio</taxon>
    </lineage>
</organism>
<dbReference type="InterPro" id="IPR029063">
    <property type="entry name" value="SAM-dependent_MTases_sf"/>
</dbReference>
<dbReference type="EMBL" id="CP074126">
    <property type="protein sequence ID" value="QUS57509.1"/>
    <property type="molecule type" value="Genomic_DNA"/>
</dbReference>
<name>A0ABX8AQZ3_9HYPH</name>
<keyword evidence="1" id="KW-0808">Transferase</keyword>
<dbReference type="Proteomes" id="UP000680706">
    <property type="component" value="Chromosome"/>
</dbReference>
<sequence>MKLPNAELYLTEKHRNFLLCQRTDLIGKDEDAVLRLYRKHLAKAVKMLRMHAPTLSSKGRFLDIGCGLGFGVLVLKEIYGPEHQFVGIDKNGKDTEIRYGFQPEAEIYNDLQRTSENLHLNGILKSNLELIDLNEHPFPDGIFDIVVSFLAYGWHFPISTYLQNLKKVTRKGSVIYLDLRRRTDGLSMMANEFDLVWVRENRKGLHTIWRAR</sequence>
<protein>
    <submittedName>
        <fullName evidence="1">Class I SAM-dependent methyltransferase</fullName>
    </submittedName>
</protein>
<dbReference type="Gene3D" id="3.40.50.150">
    <property type="entry name" value="Vaccinia Virus protein VP39"/>
    <property type="match status" value="1"/>
</dbReference>
<dbReference type="SUPFAM" id="SSF53335">
    <property type="entry name" value="S-adenosyl-L-methionine-dependent methyltransferases"/>
    <property type="match status" value="1"/>
</dbReference>
<dbReference type="GO" id="GO:0032259">
    <property type="term" value="P:methylation"/>
    <property type="evidence" value="ECO:0007669"/>
    <property type="project" value="UniProtKB-KW"/>
</dbReference>
<keyword evidence="2" id="KW-1185">Reference proteome</keyword>
<accession>A0ABX8AQZ3</accession>
<dbReference type="Pfam" id="PF13489">
    <property type="entry name" value="Methyltransf_23"/>
    <property type="match status" value="1"/>
</dbReference>
<dbReference type="RefSeq" id="WP_075697261.1">
    <property type="nucleotide sequence ID" value="NZ_CP074126.1"/>
</dbReference>